<evidence type="ECO:0000313" key="7">
    <source>
        <dbReference type="EMBL" id="RZC53721.1"/>
    </source>
</evidence>
<dbReference type="GO" id="GO:0005777">
    <property type="term" value="C:peroxisome"/>
    <property type="evidence" value="ECO:0007669"/>
    <property type="project" value="TreeGrafter"/>
</dbReference>
<dbReference type="InterPro" id="IPR029045">
    <property type="entry name" value="ClpP/crotonase-like_dom_sf"/>
</dbReference>
<keyword evidence="8" id="KW-1185">Reference proteome</keyword>
<evidence type="ECO:0000256" key="1">
    <source>
        <dbReference type="ARBA" id="ARBA00000452"/>
    </source>
</evidence>
<dbReference type="EC" id="5.3.3.8" evidence="5"/>
<comment type="similarity">
    <text evidence="4">Belongs to the enoyl-CoA hydratase/isomerase family.</text>
</comment>
<accession>A0A4Y7J1A8</accession>
<dbReference type="PANTHER" id="PTHR11941:SF75">
    <property type="entry name" value="ENOYL-COA HYDRATASE_ISOMERASE FAMILY PROTEIN"/>
    <property type="match status" value="1"/>
</dbReference>
<comment type="catalytic activity">
    <reaction evidence="1">
        <text>a (3Z)-enoyl-CoA = a 4-saturated (2E)-enoyl-CoA</text>
        <dbReference type="Rhea" id="RHEA:45900"/>
        <dbReference type="ChEBI" id="CHEBI:85097"/>
        <dbReference type="ChEBI" id="CHEBI:85489"/>
        <dbReference type="EC" id="5.3.3.8"/>
    </reaction>
</comment>
<dbReference type="GO" id="GO:0004165">
    <property type="term" value="F:delta(3)-delta(2)-enoyl-CoA isomerase activity"/>
    <property type="evidence" value="ECO:0007669"/>
    <property type="project" value="UniProtKB-EC"/>
</dbReference>
<dbReference type="Proteomes" id="UP000316621">
    <property type="component" value="Chromosome 3"/>
</dbReference>
<evidence type="ECO:0000256" key="4">
    <source>
        <dbReference type="ARBA" id="ARBA00005254"/>
    </source>
</evidence>
<dbReference type="GO" id="GO:0006635">
    <property type="term" value="P:fatty acid beta-oxidation"/>
    <property type="evidence" value="ECO:0007669"/>
    <property type="project" value="TreeGrafter"/>
</dbReference>
<dbReference type="Pfam" id="PF00378">
    <property type="entry name" value="ECH_1"/>
    <property type="match status" value="1"/>
</dbReference>
<dbReference type="SUPFAM" id="SSF52096">
    <property type="entry name" value="ClpP/crotonase"/>
    <property type="match status" value="1"/>
</dbReference>
<protein>
    <recommendedName>
        <fullName evidence="5">Delta(3)-Delta(2)-enoyl-CoA isomerase</fullName>
        <ecNumber evidence="5">5.3.3.8</ecNumber>
    </recommendedName>
</protein>
<evidence type="ECO:0000256" key="6">
    <source>
        <dbReference type="ARBA" id="ARBA00023098"/>
    </source>
</evidence>
<dbReference type="Gramene" id="RZC53721">
    <property type="protein sequence ID" value="RZC53721"/>
    <property type="gene ID" value="C5167_012565"/>
</dbReference>
<organism evidence="7 8">
    <name type="scientific">Papaver somniferum</name>
    <name type="common">Opium poppy</name>
    <dbReference type="NCBI Taxonomy" id="3469"/>
    <lineage>
        <taxon>Eukaryota</taxon>
        <taxon>Viridiplantae</taxon>
        <taxon>Streptophyta</taxon>
        <taxon>Embryophyta</taxon>
        <taxon>Tracheophyta</taxon>
        <taxon>Spermatophyta</taxon>
        <taxon>Magnoliopsida</taxon>
        <taxon>Ranunculales</taxon>
        <taxon>Papaveraceae</taxon>
        <taxon>Papaveroideae</taxon>
        <taxon>Papaver</taxon>
    </lineage>
</organism>
<dbReference type="Gene3D" id="3.90.226.10">
    <property type="entry name" value="2-enoyl-CoA Hydratase, Chain A, domain 1"/>
    <property type="match status" value="1"/>
</dbReference>
<dbReference type="InterPro" id="IPR001753">
    <property type="entry name" value="Enoyl-CoA_hydra/iso"/>
</dbReference>
<sequence length="308" mass="34645">MCTLEKRGNLFILTLTGEDDHRLGLPLISTLRATLDQIRTEAKPGSVLITTAHGKFFSNGFDLAYAADKNGSINIPRLREMVDGFKPVISDFLTLPLPTIAVVSGHAAAAGFMLALVHDYVLMRKDRGVLYMSEINIGLTFPDYFMALMKSKITSPIARRDVVLRAAKLTAEKAVEYGIIDSAHQNLEETMKAGLKLGEELGSKKWKGEIYADIRMNSYSEISELLGLVENFKSTDVLIWRPSVLSPARKSNAMQKFLKKKRLANNLETNAYGRQDPTSNHFWGIGRRLLLEQLRDLYFFIMQKHESF</sequence>
<name>A0A4Y7J1A8_PAPSO</name>
<reference evidence="7 8" key="1">
    <citation type="journal article" date="2018" name="Science">
        <title>The opium poppy genome and morphinan production.</title>
        <authorList>
            <person name="Guo L."/>
            <person name="Winzer T."/>
            <person name="Yang X."/>
            <person name="Li Y."/>
            <person name="Ning Z."/>
            <person name="He Z."/>
            <person name="Teodor R."/>
            <person name="Lu Y."/>
            <person name="Bowser T.A."/>
            <person name="Graham I.A."/>
            <person name="Ye K."/>
        </authorList>
    </citation>
    <scope>NUCLEOTIDE SEQUENCE [LARGE SCALE GENOMIC DNA]</scope>
    <source>
        <strain evidence="8">cv. HN1</strain>
        <tissue evidence="7">Leaves</tissue>
    </source>
</reference>
<gene>
    <name evidence="7" type="ORF">C5167_012565</name>
</gene>
<dbReference type="PANTHER" id="PTHR11941">
    <property type="entry name" value="ENOYL-COA HYDRATASE-RELATED"/>
    <property type="match status" value="1"/>
</dbReference>
<comment type="catalytic activity">
    <reaction evidence="2">
        <text>a (3E)-enoyl-CoA = a 4-saturated (2E)-enoyl-CoA</text>
        <dbReference type="Rhea" id="RHEA:45228"/>
        <dbReference type="ChEBI" id="CHEBI:58521"/>
        <dbReference type="ChEBI" id="CHEBI:85097"/>
        <dbReference type="EC" id="5.3.3.8"/>
    </reaction>
</comment>
<proteinExistence type="inferred from homology"/>
<comment type="pathway">
    <text evidence="3">Lipid metabolism; fatty acid beta-oxidation.</text>
</comment>
<keyword evidence="6" id="KW-0443">Lipid metabolism</keyword>
<dbReference type="OMA" id="DRFAHYW"/>
<dbReference type="STRING" id="3469.A0A4Y7J1A8"/>
<evidence type="ECO:0000313" key="8">
    <source>
        <dbReference type="Proteomes" id="UP000316621"/>
    </source>
</evidence>
<dbReference type="AlphaFoldDB" id="A0A4Y7J1A8"/>
<evidence type="ECO:0000256" key="2">
    <source>
        <dbReference type="ARBA" id="ARBA00000765"/>
    </source>
</evidence>
<evidence type="ECO:0000256" key="3">
    <source>
        <dbReference type="ARBA" id="ARBA00005005"/>
    </source>
</evidence>
<dbReference type="CDD" id="cd06558">
    <property type="entry name" value="crotonase-like"/>
    <property type="match status" value="1"/>
</dbReference>
<evidence type="ECO:0000256" key="5">
    <source>
        <dbReference type="ARBA" id="ARBA00012064"/>
    </source>
</evidence>
<dbReference type="EMBL" id="CM010717">
    <property type="protein sequence ID" value="RZC53721.1"/>
    <property type="molecule type" value="Genomic_DNA"/>
</dbReference>
<dbReference type="FunFam" id="3.90.226.10:FF:000049">
    <property type="entry name" value="Enoyl-CoA delta isomerase 3"/>
    <property type="match status" value="1"/>
</dbReference>